<evidence type="ECO:0000256" key="5">
    <source>
        <dbReference type="ARBA" id="ARBA00022859"/>
    </source>
</evidence>
<sequence length="290" mass="32234">SLFIIYFRLCTDVKFAHLMSVEKSITEKLPYCTLKKIPFLQAPPGEKGDPGIAGTNGIPGTDGAKGDRGIKGNRGYPGLPGSSGLKGDKDGLHVTIGPKNCKQVLDKGEILSGWYTIYTEDCKALTVFCDMHTDGGGWLVFQKRMDGSVDFYRGWEAYKNGFGNKLSEFWLGNENLHQLTKTGTFHLRVDLMDFDYKRHFAKYNSFKILGEADKYKLLLGSFVAGDIGDSLTYHNNQAFTTNDKDNDADGQNCAVLFKGAWWHKACHASSLNGFYHKGKHASYANGINWK</sequence>
<dbReference type="PROSITE" id="PS51406">
    <property type="entry name" value="FIBRINOGEN_C_2"/>
    <property type="match status" value="1"/>
</dbReference>
<protein>
    <recommendedName>
        <fullName evidence="10">Fibrinogen C-terminal domain-containing protein</fullName>
    </recommendedName>
</protein>
<evidence type="ECO:0000256" key="9">
    <source>
        <dbReference type="SAM" id="MobiDB-lite"/>
    </source>
</evidence>
<dbReference type="GO" id="GO:0005102">
    <property type="term" value="F:signaling receptor binding"/>
    <property type="evidence" value="ECO:0007669"/>
    <property type="project" value="TreeGrafter"/>
</dbReference>
<evidence type="ECO:0000256" key="4">
    <source>
        <dbReference type="ARBA" id="ARBA00022729"/>
    </source>
</evidence>
<keyword evidence="6" id="KW-0176">Collagen</keyword>
<dbReference type="PANTHER" id="PTHR19143">
    <property type="entry name" value="FIBRINOGEN/TENASCIN/ANGIOPOEITIN"/>
    <property type="match status" value="1"/>
</dbReference>
<feature type="domain" description="Fibrinogen C-terminal" evidence="10">
    <location>
        <begin position="92"/>
        <end position="290"/>
    </location>
</feature>
<evidence type="ECO:0000256" key="8">
    <source>
        <dbReference type="ARBA" id="ARBA00023180"/>
    </source>
</evidence>
<dbReference type="Pfam" id="PF01391">
    <property type="entry name" value="Collagen"/>
    <property type="match status" value="1"/>
</dbReference>
<dbReference type="SUPFAM" id="SSF56496">
    <property type="entry name" value="Fibrinogen C-terminal domain-like"/>
    <property type="match status" value="1"/>
</dbReference>
<dbReference type="AlphaFoldDB" id="H3B7H3"/>
<keyword evidence="5" id="KW-0391">Immunity</keyword>
<keyword evidence="3" id="KW-0399">Innate immunity</keyword>
<evidence type="ECO:0000256" key="2">
    <source>
        <dbReference type="ARBA" id="ARBA00022525"/>
    </source>
</evidence>
<evidence type="ECO:0000256" key="7">
    <source>
        <dbReference type="ARBA" id="ARBA00023157"/>
    </source>
</evidence>
<dbReference type="Gene3D" id="3.90.215.10">
    <property type="entry name" value="Gamma Fibrinogen, chain A, domain 1"/>
    <property type="match status" value="1"/>
</dbReference>
<dbReference type="InParanoid" id="H3B7H3"/>
<evidence type="ECO:0000256" key="6">
    <source>
        <dbReference type="ARBA" id="ARBA00023119"/>
    </source>
</evidence>
<name>H3B7H3_LATCH</name>
<dbReference type="GO" id="GO:0097367">
    <property type="term" value="F:carbohydrate derivative binding"/>
    <property type="evidence" value="ECO:0007669"/>
    <property type="project" value="TreeGrafter"/>
</dbReference>
<dbReference type="HOGENOM" id="CLU_038628_6_0_1"/>
<dbReference type="InterPro" id="IPR002181">
    <property type="entry name" value="Fibrinogen_a/b/g_C_dom"/>
</dbReference>
<keyword evidence="7" id="KW-1015">Disulfide bond</keyword>
<dbReference type="InterPro" id="IPR014716">
    <property type="entry name" value="Fibrinogen_a/b/g_C_1"/>
</dbReference>
<comment type="subcellular location">
    <subcellularLocation>
        <location evidence="1">Secreted</location>
    </subcellularLocation>
</comment>
<reference evidence="11" key="2">
    <citation type="submission" date="2025-08" db="UniProtKB">
        <authorList>
            <consortium name="Ensembl"/>
        </authorList>
    </citation>
    <scope>IDENTIFICATION</scope>
</reference>
<dbReference type="Proteomes" id="UP000008672">
    <property type="component" value="Unassembled WGS sequence"/>
</dbReference>
<keyword evidence="4" id="KW-0732">Signal</keyword>
<evidence type="ECO:0000313" key="12">
    <source>
        <dbReference type="Proteomes" id="UP000008672"/>
    </source>
</evidence>
<dbReference type="Bgee" id="ENSLACG00000015719">
    <property type="expression patterns" value="Expressed in muscle tissue and 4 other cell types or tissues"/>
</dbReference>
<dbReference type="eggNOG" id="KOG2579">
    <property type="taxonomic scope" value="Eukaryota"/>
</dbReference>
<evidence type="ECO:0000256" key="3">
    <source>
        <dbReference type="ARBA" id="ARBA00022588"/>
    </source>
</evidence>
<dbReference type="InterPro" id="IPR036056">
    <property type="entry name" value="Fibrinogen-like_C"/>
</dbReference>
<dbReference type="CDD" id="cd00087">
    <property type="entry name" value="FReD"/>
    <property type="match status" value="1"/>
</dbReference>
<keyword evidence="12" id="KW-1185">Reference proteome</keyword>
<keyword evidence="8" id="KW-0325">Glycoprotein</keyword>
<dbReference type="GO" id="GO:0001867">
    <property type="term" value="P:complement activation, lectin pathway"/>
    <property type="evidence" value="ECO:0007669"/>
    <property type="project" value="TreeGrafter"/>
</dbReference>
<dbReference type="InterPro" id="IPR008160">
    <property type="entry name" value="Collagen"/>
</dbReference>
<feature type="region of interest" description="Disordered" evidence="9">
    <location>
        <begin position="45"/>
        <end position="85"/>
    </location>
</feature>
<dbReference type="GO" id="GO:0003823">
    <property type="term" value="F:antigen binding"/>
    <property type="evidence" value="ECO:0007669"/>
    <property type="project" value="TreeGrafter"/>
</dbReference>
<dbReference type="EMBL" id="AFYH01030723">
    <property type="status" value="NOT_ANNOTATED_CDS"/>
    <property type="molecule type" value="Genomic_DNA"/>
</dbReference>
<proteinExistence type="predicted"/>
<dbReference type="Ensembl" id="ENSLACT00000017974.1">
    <property type="protein sequence ID" value="ENSLACP00000017844.1"/>
    <property type="gene ID" value="ENSLACG00000015719.1"/>
</dbReference>
<reference evidence="11" key="3">
    <citation type="submission" date="2025-09" db="UniProtKB">
        <authorList>
            <consortium name="Ensembl"/>
        </authorList>
    </citation>
    <scope>IDENTIFICATION</scope>
</reference>
<accession>H3B7H3</accession>
<dbReference type="GO" id="GO:0005581">
    <property type="term" value="C:collagen trimer"/>
    <property type="evidence" value="ECO:0007669"/>
    <property type="project" value="UniProtKB-KW"/>
</dbReference>
<keyword evidence="2" id="KW-0964">Secreted</keyword>
<dbReference type="Gene3D" id="4.10.530.10">
    <property type="entry name" value="Gamma-fibrinogen Carboxyl Terminal Fragment, domain 2"/>
    <property type="match status" value="1"/>
</dbReference>
<dbReference type="OMA" id="WNTGRGY"/>
<dbReference type="GeneTree" id="ENSGT00940000157531"/>
<dbReference type="FunFam" id="3.90.215.10:FF:000001">
    <property type="entry name" value="Tenascin isoform 1"/>
    <property type="match status" value="1"/>
</dbReference>
<organism evidence="11 12">
    <name type="scientific">Latimeria chalumnae</name>
    <name type="common">Coelacanth</name>
    <dbReference type="NCBI Taxonomy" id="7897"/>
    <lineage>
        <taxon>Eukaryota</taxon>
        <taxon>Metazoa</taxon>
        <taxon>Chordata</taxon>
        <taxon>Craniata</taxon>
        <taxon>Vertebrata</taxon>
        <taxon>Euteleostomi</taxon>
        <taxon>Coelacanthiformes</taxon>
        <taxon>Coelacanthidae</taxon>
        <taxon>Latimeria</taxon>
    </lineage>
</organism>
<dbReference type="EMBL" id="AFYH01030721">
    <property type="status" value="NOT_ANNOTATED_CDS"/>
    <property type="molecule type" value="Genomic_DNA"/>
</dbReference>
<dbReference type="InterPro" id="IPR050373">
    <property type="entry name" value="Fibrinogen_C-term_domain"/>
</dbReference>
<dbReference type="Pfam" id="PF00147">
    <property type="entry name" value="Fibrinogen_C"/>
    <property type="match status" value="1"/>
</dbReference>
<evidence type="ECO:0000259" key="10">
    <source>
        <dbReference type="PROSITE" id="PS51406"/>
    </source>
</evidence>
<evidence type="ECO:0000313" key="11">
    <source>
        <dbReference type="Ensembl" id="ENSLACP00000017844.1"/>
    </source>
</evidence>
<dbReference type="SMART" id="SM00186">
    <property type="entry name" value="FBG"/>
    <property type="match status" value="1"/>
</dbReference>
<dbReference type="NCBIfam" id="NF040941">
    <property type="entry name" value="GGGWT_bact"/>
    <property type="match status" value="1"/>
</dbReference>
<reference evidence="12" key="1">
    <citation type="submission" date="2011-08" db="EMBL/GenBank/DDBJ databases">
        <title>The draft genome of Latimeria chalumnae.</title>
        <authorList>
            <person name="Di Palma F."/>
            <person name="Alfoldi J."/>
            <person name="Johnson J."/>
            <person name="Berlin A."/>
            <person name="Gnerre S."/>
            <person name="Jaffe D."/>
            <person name="MacCallum I."/>
            <person name="Young S."/>
            <person name="Walker B.J."/>
            <person name="Lander E."/>
            <person name="Lindblad-Toh K."/>
        </authorList>
    </citation>
    <scope>NUCLEOTIDE SEQUENCE [LARGE SCALE GENOMIC DNA]</scope>
    <source>
        <strain evidence="12">Wild caught</strain>
    </source>
</reference>
<dbReference type="EMBL" id="AFYH01030722">
    <property type="status" value="NOT_ANNOTATED_CDS"/>
    <property type="molecule type" value="Genomic_DNA"/>
</dbReference>
<dbReference type="GO" id="GO:0005615">
    <property type="term" value="C:extracellular space"/>
    <property type="evidence" value="ECO:0007669"/>
    <property type="project" value="TreeGrafter"/>
</dbReference>
<dbReference type="PANTHER" id="PTHR19143:SF433">
    <property type="entry name" value="FICOLIN-2"/>
    <property type="match status" value="1"/>
</dbReference>
<evidence type="ECO:0000256" key="1">
    <source>
        <dbReference type="ARBA" id="ARBA00004613"/>
    </source>
</evidence>